<evidence type="ECO:0000256" key="1">
    <source>
        <dbReference type="ARBA" id="ARBA00004286"/>
    </source>
</evidence>
<dbReference type="Proteomes" id="UP000243876">
    <property type="component" value="Unassembled WGS sequence"/>
</dbReference>
<feature type="region of interest" description="Disordered" evidence="11">
    <location>
        <begin position="465"/>
        <end position="501"/>
    </location>
</feature>
<feature type="non-terminal residue" evidence="12">
    <location>
        <position position="1"/>
    </location>
</feature>
<evidence type="ECO:0000256" key="11">
    <source>
        <dbReference type="SAM" id="MobiDB-lite"/>
    </source>
</evidence>
<keyword evidence="8" id="KW-0498">Mitosis</keyword>
<dbReference type="PANTHER" id="PTHR13108:SF9">
    <property type="entry name" value="CONDENSIN COMPLEX SUBUNIT 2"/>
    <property type="match status" value="1"/>
</dbReference>
<evidence type="ECO:0000256" key="5">
    <source>
        <dbReference type="ARBA" id="ARBA00022454"/>
    </source>
</evidence>
<dbReference type="GO" id="GO:0007076">
    <property type="term" value="P:mitotic chromosome condensation"/>
    <property type="evidence" value="ECO:0007669"/>
    <property type="project" value="InterPro"/>
</dbReference>
<name>A0A0D6EMA7_SPOSA</name>
<keyword evidence="7" id="KW-0132">Cell division</keyword>
<comment type="subcellular location">
    <subcellularLocation>
        <location evidence="1">Chromosome</location>
    </subcellularLocation>
    <subcellularLocation>
        <location evidence="2">Cytoplasm</location>
    </subcellularLocation>
</comment>
<feature type="compositionally biased region" description="Acidic residues" evidence="11">
    <location>
        <begin position="157"/>
        <end position="170"/>
    </location>
</feature>
<feature type="compositionally biased region" description="Low complexity" evidence="11">
    <location>
        <begin position="469"/>
        <end position="488"/>
    </location>
</feature>
<feature type="region of interest" description="Disordered" evidence="11">
    <location>
        <begin position="268"/>
        <end position="288"/>
    </location>
</feature>
<feature type="region of interest" description="Disordered" evidence="11">
    <location>
        <begin position="629"/>
        <end position="663"/>
    </location>
</feature>
<dbReference type="PANTHER" id="PTHR13108">
    <property type="entry name" value="CONDENSIN COMPLEX SUBUNIT 2"/>
    <property type="match status" value="1"/>
</dbReference>
<dbReference type="OrthoDB" id="362021at2759"/>
<evidence type="ECO:0000256" key="8">
    <source>
        <dbReference type="ARBA" id="ARBA00022776"/>
    </source>
</evidence>
<organism evidence="12 13">
    <name type="scientific">Sporidiobolus salmonicolor</name>
    <name type="common">Yeast-like fungus</name>
    <name type="synonym">Sporobolomyces salmonicolor</name>
    <dbReference type="NCBI Taxonomy" id="5005"/>
    <lineage>
        <taxon>Eukaryota</taxon>
        <taxon>Fungi</taxon>
        <taxon>Dikarya</taxon>
        <taxon>Basidiomycota</taxon>
        <taxon>Pucciniomycotina</taxon>
        <taxon>Microbotryomycetes</taxon>
        <taxon>Sporidiobolales</taxon>
        <taxon>Sporidiobolaceae</taxon>
        <taxon>Sporobolomyces</taxon>
    </lineage>
</organism>
<dbReference type="AlphaFoldDB" id="A0A0D6EMA7"/>
<evidence type="ECO:0000313" key="12">
    <source>
        <dbReference type="EMBL" id="CEQ41071.1"/>
    </source>
</evidence>
<feature type="compositionally biased region" description="Acidic residues" evidence="11">
    <location>
        <begin position="652"/>
        <end position="663"/>
    </location>
</feature>
<dbReference type="InterPro" id="IPR022816">
    <property type="entry name" value="Condensin_barren_su2"/>
</dbReference>
<evidence type="ECO:0000313" key="13">
    <source>
        <dbReference type="Proteomes" id="UP000243876"/>
    </source>
</evidence>
<keyword evidence="10" id="KW-0131">Cell cycle</keyword>
<evidence type="ECO:0000256" key="7">
    <source>
        <dbReference type="ARBA" id="ARBA00022618"/>
    </source>
</evidence>
<feature type="compositionally biased region" description="Low complexity" evidence="11">
    <location>
        <begin position="186"/>
        <end position="195"/>
    </location>
</feature>
<keyword evidence="9" id="KW-0226">DNA condensation</keyword>
<keyword evidence="5" id="KW-0158">Chromosome</keyword>
<evidence type="ECO:0000256" key="10">
    <source>
        <dbReference type="ARBA" id="ARBA00023306"/>
    </source>
</evidence>
<dbReference type="GO" id="GO:0000796">
    <property type="term" value="C:condensin complex"/>
    <property type="evidence" value="ECO:0007669"/>
    <property type="project" value="InterPro"/>
</dbReference>
<gene>
    <name evidence="12" type="primary">SPOSA6832_02755</name>
</gene>
<protein>
    <recommendedName>
        <fullName evidence="4">Condensin complex subunit 2</fullName>
    </recommendedName>
</protein>
<proteinExistence type="inferred from homology"/>
<dbReference type="GO" id="GO:0051301">
    <property type="term" value="P:cell division"/>
    <property type="evidence" value="ECO:0007669"/>
    <property type="project" value="UniProtKB-KW"/>
</dbReference>
<sequence>MPRPAVDKERRRSSFAPPGTPPRAPAGAHLGHGREPKMAVLAAANRLRDQQSTPGRNVSGVLGAAPLVVESQRYEEWMKIATDNKITSTNTWNLALIDYFHDMSLLRDGDDNSINFQKASCTLDGCVKIWTSRVDSVATETGKLLSGLGEDAHTQGDDDLNDDGDDDDDEREARKAKKRVGPSPIPSLLPSLTTPRLPQAARAAATLADDFSKIRVKQFDLEFTVDPLFKKTSADFDEGGAGGILMNHLGCDGNMKVVFDAGDAKLECDEEDEDDEQEEEEEEEGVEVDIGKLRERCIPFGLSTLSSMTLCPSLSAFRFSADSNLDLDLLNLSLNDDEDDHPARSAQINGHLAAEDDDFGGFQDHFAGQDFGGGGEDDAGRGGEALPDGDVDFFADQFTGGNVGAGMGTGMGGAGGPAFGAVEDFDPRRMPGERDLVMTRKEKTAFALDFSVAPLVSSKELFAPANPKSSITSSAVSRSRTRRSTTATNGSAGEEDHTLPDDYHFNSQVLLRLFLKPRTTVRHPPALPSPVFQLIRRCREQLKMRRRGVQSHQLAGNGDDDVQFWAQAGGFGAGDGGDGFAGEGEDYGGFQDHFAGQDFGGGACRALPACFDIRGVTLMSRGVGCAGAGGDTNDDDDDPPPFDTQWLAGGDADFDDADPAGDDVPDDLAAATQGQLRRVRPETVNYAKRAKRVDVKRLKDSIWRELEEVAVPVKELMKGPTPRQYPNSLVYEPATPPPELTLSDSDDTPAPPVAVDRKPRPAGEALVPVVSSLRRLYPAEKMSEISTSYMFICLLHLANEKGLRIQTPAAAFDDGEDEGNAARRSVGGLEGLRVLREVGAA</sequence>
<accession>A0A0D6EMA7</accession>
<feature type="region of interest" description="Disordered" evidence="11">
    <location>
        <begin position="147"/>
        <end position="195"/>
    </location>
</feature>
<dbReference type="Pfam" id="PF05786">
    <property type="entry name" value="Cnd2"/>
    <property type="match status" value="2"/>
</dbReference>
<feature type="region of interest" description="Disordered" evidence="11">
    <location>
        <begin position="1"/>
        <end position="35"/>
    </location>
</feature>
<dbReference type="EMBL" id="CENE01000011">
    <property type="protein sequence ID" value="CEQ41071.1"/>
    <property type="molecule type" value="Genomic_DNA"/>
</dbReference>
<evidence type="ECO:0000256" key="9">
    <source>
        <dbReference type="ARBA" id="ARBA00023067"/>
    </source>
</evidence>
<keyword evidence="13" id="KW-1185">Reference proteome</keyword>
<dbReference type="GO" id="GO:0003682">
    <property type="term" value="F:chromatin binding"/>
    <property type="evidence" value="ECO:0007669"/>
    <property type="project" value="TreeGrafter"/>
</dbReference>
<evidence type="ECO:0000256" key="3">
    <source>
        <dbReference type="ARBA" id="ARBA00009471"/>
    </source>
</evidence>
<evidence type="ECO:0000256" key="2">
    <source>
        <dbReference type="ARBA" id="ARBA00004496"/>
    </source>
</evidence>
<reference evidence="13" key="1">
    <citation type="submission" date="2015-02" db="EMBL/GenBank/DDBJ databases">
        <authorList>
            <person name="Gon?alves P."/>
        </authorList>
    </citation>
    <scope>NUCLEOTIDE SEQUENCE [LARGE SCALE GENOMIC DNA]</scope>
</reference>
<feature type="compositionally biased region" description="Acidic residues" evidence="11">
    <location>
        <begin position="268"/>
        <end position="287"/>
    </location>
</feature>
<feature type="region of interest" description="Disordered" evidence="11">
    <location>
        <begin position="718"/>
        <end position="759"/>
    </location>
</feature>
<evidence type="ECO:0000256" key="6">
    <source>
        <dbReference type="ARBA" id="ARBA00022490"/>
    </source>
</evidence>
<comment type="similarity">
    <text evidence="3">Belongs to the CND2 (condensin subunit 2) family.</text>
</comment>
<evidence type="ECO:0000256" key="4">
    <source>
        <dbReference type="ARBA" id="ARBA00016065"/>
    </source>
</evidence>
<dbReference type="GO" id="GO:0005737">
    <property type="term" value="C:cytoplasm"/>
    <property type="evidence" value="ECO:0007669"/>
    <property type="project" value="UniProtKB-SubCell"/>
</dbReference>
<feature type="compositionally biased region" description="Basic and acidic residues" evidence="11">
    <location>
        <begin position="1"/>
        <end position="12"/>
    </location>
</feature>
<dbReference type="PIRSF" id="PIRSF017126">
    <property type="entry name" value="Condensin_H"/>
    <property type="match status" value="1"/>
</dbReference>
<keyword evidence="6" id="KW-0963">Cytoplasm</keyword>